<dbReference type="InterPro" id="IPR052411">
    <property type="entry name" value="c-mor_Regulatory_Protein"/>
</dbReference>
<dbReference type="NCBIfam" id="NF040785">
    <property type="entry name" value="CD3324_fam"/>
    <property type="match status" value="1"/>
</dbReference>
<evidence type="ECO:0000313" key="2">
    <source>
        <dbReference type="Proteomes" id="UP000322267"/>
    </source>
</evidence>
<dbReference type="SUPFAM" id="SSF46689">
    <property type="entry name" value="Homeodomain-like"/>
    <property type="match status" value="1"/>
</dbReference>
<name>A0A5D4NLS4_9BACI</name>
<evidence type="ECO:0000313" key="1">
    <source>
        <dbReference type="EMBL" id="TYS14849.1"/>
    </source>
</evidence>
<comment type="caution">
    <text evidence="1">The sequence shown here is derived from an EMBL/GenBank/DDBJ whole genome shotgun (WGS) entry which is preliminary data.</text>
</comment>
<evidence type="ECO:0008006" key="3">
    <source>
        <dbReference type="Google" id="ProtNLM"/>
    </source>
</evidence>
<gene>
    <name evidence="1" type="ORF">FZC78_17615</name>
</gene>
<accession>A0A5D4NLS4</accession>
<dbReference type="OrthoDB" id="9800398at2"/>
<dbReference type="Proteomes" id="UP000322267">
    <property type="component" value="Unassembled WGS sequence"/>
</dbReference>
<dbReference type="InterPro" id="IPR009057">
    <property type="entry name" value="Homeodomain-like_sf"/>
</dbReference>
<dbReference type="AlphaFoldDB" id="A0A5D4NLS4"/>
<dbReference type="RefSeq" id="WP_148941411.1">
    <property type="nucleotide sequence ID" value="NZ_VTEI01000011.1"/>
</dbReference>
<dbReference type="InterPro" id="IPR049739">
    <property type="entry name" value="YraL-like"/>
</dbReference>
<dbReference type="EMBL" id="VTEI01000011">
    <property type="protein sequence ID" value="TYS14849.1"/>
    <property type="molecule type" value="Genomic_DNA"/>
</dbReference>
<reference evidence="1 2" key="1">
    <citation type="submission" date="2019-08" db="EMBL/GenBank/DDBJ databases">
        <title>Bacillus genomes from the desert of Cuatro Cienegas, Coahuila.</title>
        <authorList>
            <person name="Olmedo-Alvarez G."/>
        </authorList>
    </citation>
    <scope>NUCLEOTIDE SEQUENCE [LARGE SCALE GENOMIC DNA]</scope>
    <source>
        <strain evidence="1 2">CH34_1T</strain>
    </source>
</reference>
<dbReference type="PANTHER" id="PTHR37812:SF1">
    <property type="entry name" value="MU-LIKE PROPHAGE FLUMU PROTEIN C"/>
    <property type="match status" value="1"/>
</dbReference>
<proteinExistence type="predicted"/>
<protein>
    <recommendedName>
        <fullName evidence="3">Mor transcription activator domain-containing protein</fullName>
    </recommendedName>
</protein>
<dbReference type="PANTHER" id="PTHR37812">
    <property type="entry name" value="MU-LIKE PROPHAGE FLUMU PROTEIN C"/>
    <property type="match status" value="1"/>
</dbReference>
<organism evidence="1 2">
    <name type="scientific">Rossellomorea vietnamensis</name>
    <dbReference type="NCBI Taxonomy" id="218284"/>
    <lineage>
        <taxon>Bacteria</taxon>
        <taxon>Bacillati</taxon>
        <taxon>Bacillota</taxon>
        <taxon>Bacilli</taxon>
        <taxon>Bacillales</taxon>
        <taxon>Bacillaceae</taxon>
        <taxon>Rossellomorea</taxon>
    </lineage>
</organism>
<sequence length="87" mass="10218">MKVAKTQHVLPDDLLKEIQKYVQGESIYIPKLKSSYQKWGSRSGGRKRIEERNARIREAFKNGCRVDRLAEDYFLSPETIKKIVYSK</sequence>